<dbReference type="AlphaFoldDB" id="A0AAP2RFS2"/>
<dbReference type="EMBL" id="PGCK01000007">
    <property type="protein sequence ID" value="MCD1295285.1"/>
    <property type="molecule type" value="Genomic_DNA"/>
</dbReference>
<evidence type="ECO:0000313" key="2">
    <source>
        <dbReference type="Proteomes" id="UP001320159"/>
    </source>
</evidence>
<evidence type="ECO:0000313" key="1">
    <source>
        <dbReference type="EMBL" id="MCD1295285.1"/>
    </source>
</evidence>
<dbReference type="GO" id="GO:0005829">
    <property type="term" value="C:cytosol"/>
    <property type="evidence" value="ECO:0007669"/>
    <property type="project" value="TreeGrafter"/>
</dbReference>
<comment type="caution">
    <text evidence="1">The sequence shown here is derived from an EMBL/GenBank/DDBJ whole genome shotgun (WGS) entry which is preliminary data.</text>
</comment>
<organism evidence="1 2">
    <name type="scientific">Methanooceanicella nereidis</name>
    <dbReference type="NCBI Taxonomy" id="2052831"/>
    <lineage>
        <taxon>Archaea</taxon>
        <taxon>Methanobacteriati</taxon>
        <taxon>Methanobacteriota</taxon>
        <taxon>Stenosarchaea group</taxon>
        <taxon>Methanomicrobia</taxon>
        <taxon>Methanocellales</taxon>
        <taxon>Methanocellaceae</taxon>
        <taxon>Methanooceanicella</taxon>
    </lineage>
</organism>
<dbReference type="InterPro" id="IPR041164">
    <property type="entry name" value="LDcluster4"/>
</dbReference>
<dbReference type="NCBIfam" id="TIGR00725">
    <property type="entry name" value="TIGR00725 family protein"/>
    <property type="match status" value="1"/>
</dbReference>
<proteinExistence type="predicted"/>
<name>A0AAP2RFS2_9EURY</name>
<gene>
    <name evidence="1" type="ORF">CUJ83_09765</name>
</gene>
<reference evidence="1 2" key="1">
    <citation type="submission" date="2017-11" db="EMBL/GenBank/DDBJ databases">
        <title>Isolation and Characterization of Family Methanocellaceae Species from Potential Methane Hydrate Area Offshore Southwestern Taiwan.</title>
        <authorList>
            <person name="Zhang W.-L."/>
            <person name="Chen W.-C."/>
            <person name="Lai M.-C."/>
            <person name="Chen S.-C."/>
        </authorList>
    </citation>
    <scope>NUCLEOTIDE SEQUENCE [LARGE SCALE GENOMIC DNA]</scope>
    <source>
        <strain evidence="1 2">CWC-04</strain>
    </source>
</reference>
<sequence>MTRRHIISVIGDGYLPEGSQNYILAERLGRSLVDNGYRVLSGGLGGVMEAVSKGAKSSANYKEGDIIGILPGYDPGKANKHIDIAIATGLDHTRNAIVANGDAVVAIGGGAGTLSEISFAWILKRLIIAYKVEGWSGELSGRKIDRTIRYEDMPEDRVFSVTSEQEVIELLKNIPKYSKRHN</sequence>
<dbReference type="SUPFAM" id="SSF102405">
    <property type="entry name" value="MCP/YpsA-like"/>
    <property type="match status" value="1"/>
</dbReference>
<dbReference type="InterPro" id="IPR052341">
    <property type="entry name" value="LOG_family_nucleotidases"/>
</dbReference>
<protein>
    <submittedName>
        <fullName evidence="1">TIGR00725 family protein</fullName>
    </submittedName>
</protein>
<dbReference type="Pfam" id="PF18306">
    <property type="entry name" value="LDcluster4"/>
    <property type="match status" value="1"/>
</dbReference>
<dbReference type="Proteomes" id="UP001320159">
    <property type="component" value="Unassembled WGS sequence"/>
</dbReference>
<keyword evidence="2" id="KW-1185">Reference proteome</keyword>
<dbReference type="InterPro" id="IPR005268">
    <property type="entry name" value="CHP00725"/>
</dbReference>
<accession>A0AAP2RFS2</accession>
<dbReference type="Gene3D" id="3.40.50.450">
    <property type="match status" value="1"/>
</dbReference>
<dbReference type="PANTHER" id="PTHR43393:SF3">
    <property type="entry name" value="LYSINE DECARBOXYLASE-LIKE PROTEIN"/>
    <property type="match status" value="1"/>
</dbReference>
<dbReference type="PANTHER" id="PTHR43393">
    <property type="entry name" value="CYTOKININ RIBOSIDE 5'-MONOPHOSPHATE PHOSPHORIBOHYDROLASE"/>
    <property type="match status" value="1"/>
</dbReference>
<dbReference type="RefSeq" id="WP_230742137.1">
    <property type="nucleotide sequence ID" value="NZ_PGCK01000007.1"/>
</dbReference>